<evidence type="ECO:0000313" key="2">
    <source>
        <dbReference type="EMBL" id="MFD1313862.1"/>
    </source>
</evidence>
<keyword evidence="1" id="KW-0472">Membrane</keyword>
<dbReference type="EMBL" id="JBHTMM010000301">
    <property type="protein sequence ID" value="MFD1313862.1"/>
    <property type="molecule type" value="Genomic_DNA"/>
</dbReference>
<evidence type="ECO:0008006" key="4">
    <source>
        <dbReference type="Google" id="ProtNLM"/>
    </source>
</evidence>
<name>A0ABW3XWF3_9ACTN</name>
<evidence type="ECO:0000256" key="1">
    <source>
        <dbReference type="SAM" id="Phobius"/>
    </source>
</evidence>
<evidence type="ECO:0000313" key="3">
    <source>
        <dbReference type="Proteomes" id="UP001597058"/>
    </source>
</evidence>
<proteinExistence type="predicted"/>
<feature type="transmembrane region" description="Helical" evidence="1">
    <location>
        <begin position="30"/>
        <end position="49"/>
    </location>
</feature>
<gene>
    <name evidence="2" type="ORF">ACFQ5X_50490</name>
</gene>
<dbReference type="RefSeq" id="WP_168531942.1">
    <property type="nucleotide sequence ID" value="NZ_JBHSKH010000107.1"/>
</dbReference>
<keyword evidence="3" id="KW-1185">Reference proteome</keyword>
<keyword evidence="1" id="KW-0812">Transmembrane</keyword>
<comment type="caution">
    <text evidence="2">The sequence shown here is derived from an EMBL/GenBank/DDBJ whole genome shotgun (WGS) entry which is preliminary data.</text>
</comment>
<dbReference type="Proteomes" id="UP001597058">
    <property type="component" value="Unassembled WGS sequence"/>
</dbReference>
<protein>
    <recommendedName>
        <fullName evidence="4">SMODS and SLOG-associating 2TM effector domain-containing protein</fullName>
    </recommendedName>
</protein>
<accession>A0ABW3XWF3</accession>
<keyword evidence="1" id="KW-1133">Transmembrane helix</keyword>
<feature type="transmembrane region" description="Helical" evidence="1">
    <location>
        <begin position="61"/>
        <end position="80"/>
    </location>
</feature>
<reference evidence="3" key="1">
    <citation type="journal article" date="2019" name="Int. J. Syst. Evol. Microbiol.">
        <title>The Global Catalogue of Microorganisms (GCM) 10K type strain sequencing project: providing services to taxonomists for standard genome sequencing and annotation.</title>
        <authorList>
            <consortium name="The Broad Institute Genomics Platform"/>
            <consortium name="The Broad Institute Genome Sequencing Center for Infectious Disease"/>
            <person name="Wu L."/>
            <person name="Ma J."/>
        </authorList>
    </citation>
    <scope>NUCLEOTIDE SEQUENCE [LARGE SCALE GENOMIC DNA]</scope>
    <source>
        <strain evidence="3">CGMCC 4.7020</strain>
    </source>
</reference>
<sequence>MAEDVVGSQVADLRAECDEQARKNRFRRQFWRYTHAALGLPAAVLAGISGATGLSSADARIPAAVLALVSAGLGAAIAFLKPEMHQRAAHARRRAYLALEVEARFALTQAASRGEPVPLTAYRNLLERRRMIIAGQLDELVQRISVGGASTETETGE</sequence>
<organism evidence="2 3">
    <name type="scientific">Streptomyces kaempferi</name>
    <dbReference type="NCBI Taxonomy" id="333725"/>
    <lineage>
        <taxon>Bacteria</taxon>
        <taxon>Bacillati</taxon>
        <taxon>Actinomycetota</taxon>
        <taxon>Actinomycetes</taxon>
        <taxon>Kitasatosporales</taxon>
        <taxon>Streptomycetaceae</taxon>
        <taxon>Streptomyces</taxon>
    </lineage>
</organism>